<protein>
    <submittedName>
        <fullName evidence="1">Uncharacterized protein</fullName>
    </submittedName>
</protein>
<dbReference type="Proteomes" id="UP000182888">
    <property type="component" value="Unassembled WGS sequence"/>
</dbReference>
<dbReference type="AlphaFoldDB" id="A0A0K2VU80"/>
<accession>A0A0K2VU80</accession>
<gene>
    <name evidence="1" type="ORF">MPL1032_180085</name>
</gene>
<organism evidence="1 2">
    <name type="scientific">Mesorhizobium plurifarium</name>
    <dbReference type="NCBI Taxonomy" id="69974"/>
    <lineage>
        <taxon>Bacteria</taxon>
        <taxon>Pseudomonadati</taxon>
        <taxon>Pseudomonadota</taxon>
        <taxon>Alphaproteobacteria</taxon>
        <taxon>Hyphomicrobiales</taxon>
        <taxon>Phyllobacteriaceae</taxon>
        <taxon>Mesorhizobium</taxon>
    </lineage>
</organism>
<sequence>MGAGSSPFSERAASGLCFEKIHEHVSDEMGHQVPSFCILGWALRTASARPNGSTAARAITAANLLPAIT</sequence>
<name>A0A0K2VU80_MESPL</name>
<reference evidence="2" key="1">
    <citation type="submission" date="2014-08" db="EMBL/GenBank/DDBJ databases">
        <authorList>
            <person name="Edwards T."/>
        </authorList>
    </citation>
    <scope>NUCLEOTIDE SEQUENCE [LARGE SCALE GENOMIC DNA]</scope>
</reference>
<proteinExistence type="predicted"/>
<evidence type="ECO:0000313" key="2">
    <source>
        <dbReference type="Proteomes" id="UP000182888"/>
    </source>
</evidence>
<evidence type="ECO:0000313" key="1">
    <source>
        <dbReference type="EMBL" id="CDX53647.1"/>
    </source>
</evidence>
<dbReference type="EMBL" id="CCND01000010">
    <property type="protein sequence ID" value="CDX53647.1"/>
    <property type="molecule type" value="Genomic_DNA"/>
</dbReference>